<dbReference type="EMBL" id="JAHRIN010019996">
    <property type="protein sequence ID" value="MEQ2198611.1"/>
    <property type="molecule type" value="Genomic_DNA"/>
</dbReference>
<comment type="caution">
    <text evidence="3">The sequence shown here is derived from an EMBL/GenBank/DDBJ whole genome shotgun (WGS) entry which is preliminary data.</text>
</comment>
<dbReference type="Gene3D" id="1.20.1090.10">
    <property type="entry name" value="Dehydroquinate synthase-like - alpha domain"/>
    <property type="match status" value="1"/>
</dbReference>
<name>A0ABV0QS04_9TELE</name>
<dbReference type="Proteomes" id="UP001434883">
    <property type="component" value="Unassembled WGS sequence"/>
</dbReference>
<organism evidence="3 4">
    <name type="scientific">Xenoophorus captivus</name>
    <dbReference type="NCBI Taxonomy" id="1517983"/>
    <lineage>
        <taxon>Eukaryota</taxon>
        <taxon>Metazoa</taxon>
        <taxon>Chordata</taxon>
        <taxon>Craniata</taxon>
        <taxon>Vertebrata</taxon>
        <taxon>Euteleostomi</taxon>
        <taxon>Actinopterygii</taxon>
        <taxon>Neopterygii</taxon>
        <taxon>Teleostei</taxon>
        <taxon>Neoteleostei</taxon>
        <taxon>Acanthomorphata</taxon>
        <taxon>Ovalentaria</taxon>
        <taxon>Atherinomorphae</taxon>
        <taxon>Cyprinodontiformes</taxon>
        <taxon>Goodeidae</taxon>
        <taxon>Xenoophorus</taxon>
    </lineage>
</organism>
<protein>
    <recommendedName>
        <fullName evidence="2">3-dehydroquinate synthase C-terminal domain-containing protein</fullName>
    </recommendedName>
</protein>
<evidence type="ECO:0000256" key="1">
    <source>
        <dbReference type="ARBA" id="ARBA00023027"/>
    </source>
</evidence>
<evidence type="ECO:0000259" key="2">
    <source>
        <dbReference type="Pfam" id="PF24621"/>
    </source>
</evidence>
<feature type="non-terminal residue" evidence="3">
    <location>
        <position position="1"/>
    </location>
</feature>
<reference evidence="3 4" key="1">
    <citation type="submission" date="2021-06" db="EMBL/GenBank/DDBJ databases">
        <authorList>
            <person name="Palmer J.M."/>
        </authorList>
    </citation>
    <scope>NUCLEOTIDE SEQUENCE [LARGE SCALE GENOMIC DNA]</scope>
    <source>
        <strain evidence="3 4">XC_2019</strain>
        <tissue evidence="3">Muscle</tissue>
    </source>
</reference>
<gene>
    <name evidence="3" type="ORF">XENOCAPTIV_015413</name>
</gene>
<accession>A0ABV0QS04</accession>
<feature type="domain" description="3-dehydroquinate synthase C-terminal" evidence="2">
    <location>
        <begin position="5"/>
        <end position="62"/>
    </location>
</feature>
<proteinExistence type="predicted"/>
<keyword evidence="4" id="KW-1185">Reference proteome</keyword>
<keyword evidence="1" id="KW-0520">NAD</keyword>
<dbReference type="PANTHER" id="PTHR43622:SF3">
    <property type="entry name" value="2-EPI-5-EPI-VALIOLONE SYNTHASE"/>
    <property type="match status" value="1"/>
</dbReference>
<sequence>KVLPSLLHGEAVNIDMSYMVYVSHESGLLTEEEKQRIISCMVGLELPVWHEEFTMELIQKSLQDRLKHSGGLVRMPLPAGLGQAGKNPMAQTIFNTYFRFNIEHYRQSVFNLFSCLPL</sequence>
<dbReference type="Pfam" id="PF24621">
    <property type="entry name" value="DHQS_C"/>
    <property type="match status" value="1"/>
</dbReference>
<evidence type="ECO:0000313" key="4">
    <source>
        <dbReference type="Proteomes" id="UP001434883"/>
    </source>
</evidence>
<dbReference type="InterPro" id="IPR050071">
    <property type="entry name" value="Dehydroquinate_synthase"/>
</dbReference>
<evidence type="ECO:0000313" key="3">
    <source>
        <dbReference type="EMBL" id="MEQ2198611.1"/>
    </source>
</evidence>
<dbReference type="SUPFAM" id="SSF56796">
    <property type="entry name" value="Dehydroquinate synthase-like"/>
    <property type="match status" value="1"/>
</dbReference>
<dbReference type="PANTHER" id="PTHR43622">
    <property type="entry name" value="3-DEHYDROQUINATE SYNTHASE"/>
    <property type="match status" value="1"/>
</dbReference>
<dbReference type="InterPro" id="IPR056179">
    <property type="entry name" value="DHQS_C"/>
</dbReference>